<comment type="similarity">
    <text evidence="1">Belongs to the AHA1 family.</text>
</comment>
<evidence type="ECO:0000313" key="4">
    <source>
        <dbReference type="Proteomes" id="UP000547209"/>
    </source>
</evidence>
<sequence length="161" mass="18185">MNNSTFAYVTYIATTPEKLWEALTNGDFTEKYWFGRKVQSDWTEGAPVTFRIADGTVAAQGVVLESEPYRRLSYTFQWPEDRTVRERSTKVTFELQPMEAAVKLSLKHEDLLPTDIRSEHEGFNGINGDGINNGWPVILSGLKSLLESGKPLSLRTNPTIE</sequence>
<keyword evidence="4" id="KW-1185">Reference proteome</keyword>
<proteinExistence type="inferred from homology"/>
<dbReference type="SUPFAM" id="SSF55961">
    <property type="entry name" value="Bet v1-like"/>
    <property type="match status" value="1"/>
</dbReference>
<dbReference type="Pfam" id="PF08327">
    <property type="entry name" value="AHSA1"/>
    <property type="match status" value="1"/>
</dbReference>
<dbReference type="Gene3D" id="3.30.530.20">
    <property type="match status" value="1"/>
</dbReference>
<dbReference type="Proteomes" id="UP000547209">
    <property type="component" value="Unassembled WGS sequence"/>
</dbReference>
<evidence type="ECO:0000259" key="2">
    <source>
        <dbReference type="Pfam" id="PF08327"/>
    </source>
</evidence>
<accession>A0A7X0VGQ9</accession>
<dbReference type="RefSeq" id="WP_185671222.1">
    <property type="nucleotide sequence ID" value="NZ_JACJVP010000037.1"/>
</dbReference>
<feature type="domain" description="Activator of Hsp90 ATPase homologue 1/2-like C-terminal" evidence="2">
    <location>
        <begin position="14"/>
        <end position="147"/>
    </location>
</feature>
<dbReference type="InterPro" id="IPR013538">
    <property type="entry name" value="ASHA1/2-like_C"/>
</dbReference>
<gene>
    <name evidence="3" type="ORF">H7C19_22010</name>
</gene>
<dbReference type="AlphaFoldDB" id="A0A7X0VGQ9"/>
<name>A0A7X0VGQ9_9BACL</name>
<organism evidence="3 4">
    <name type="scientific">Cohnella nanjingensis</name>
    <dbReference type="NCBI Taxonomy" id="1387779"/>
    <lineage>
        <taxon>Bacteria</taxon>
        <taxon>Bacillati</taxon>
        <taxon>Bacillota</taxon>
        <taxon>Bacilli</taxon>
        <taxon>Bacillales</taxon>
        <taxon>Paenibacillaceae</taxon>
        <taxon>Cohnella</taxon>
    </lineage>
</organism>
<dbReference type="InterPro" id="IPR023393">
    <property type="entry name" value="START-like_dom_sf"/>
</dbReference>
<evidence type="ECO:0000313" key="3">
    <source>
        <dbReference type="EMBL" id="MBB6673357.1"/>
    </source>
</evidence>
<comment type="caution">
    <text evidence="3">The sequence shown here is derived from an EMBL/GenBank/DDBJ whole genome shotgun (WGS) entry which is preliminary data.</text>
</comment>
<dbReference type="CDD" id="cd08893">
    <property type="entry name" value="SRPBCC_CalC_Aha1-like_GntR-HTH"/>
    <property type="match status" value="1"/>
</dbReference>
<reference evidence="3 4" key="1">
    <citation type="submission" date="2020-08" db="EMBL/GenBank/DDBJ databases">
        <title>Cohnella phylogeny.</title>
        <authorList>
            <person name="Dunlap C."/>
        </authorList>
    </citation>
    <scope>NUCLEOTIDE SEQUENCE [LARGE SCALE GENOMIC DNA]</scope>
    <source>
        <strain evidence="3 4">DSM 28246</strain>
    </source>
</reference>
<protein>
    <submittedName>
        <fullName evidence="3">SRPBCC family protein</fullName>
    </submittedName>
</protein>
<evidence type="ECO:0000256" key="1">
    <source>
        <dbReference type="ARBA" id="ARBA00006817"/>
    </source>
</evidence>
<dbReference type="EMBL" id="JACJVP010000037">
    <property type="protein sequence ID" value="MBB6673357.1"/>
    <property type="molecule type" value="Genomic_DNA"/>
</dbReference>